<gene>
    <name evidence="4 5 6" type="primary">LOC107413033</name>
</gene>
<sequence>MVFKRIVLVLFVGLLAWTYEKIQPPPPKICGSPGGPPITGPRIKLRDGRHLAYKEHGVSKEAAKHKIISVHPYCSCRHNEFLASRTSPELVQELGVYVVSFDRPGYGESDPDPNRTLKSMALDIEELADQLGLGSKFYVVGYSMGGQVIWTCLKYIPSRLAGAALIAPVVNYWWPGFPANLSTEYYKQPVADQWALRVAHHIPWLTYWWNTQKFFPSSSVADLKPEIFSPQDLEIFLNLSRFEKEDYLPQVRQQGEFESIHRDLMIGFGKWEFDPMDLKNPLSNNEESVHIWMGDEDRLVPVMLQRYIVNKLPWIHYHEIPGSGHFIPYINGASEDILKALLVQHK</sequence>
<protein>
    <submittedName>
        <fullName evidence="4 5">Uncharacterized protein LOC107413033</fullName>
    </submittedName>
</protein>
<evidence type="ECO:0000313" key="4">
    <source>
        <dbReference type="RefSeq" id="XP_015876370.2"/>
    </source>
</evidence>
<keyword evidence="3" id="KW-1185">Reference proteome</keyword>
<feature type="domain" description="AB hydrolase-1" evidence="2">
    <location>
        <begin position="95"/>
        <end position="327"/>
    </location>
</feature>
<feature type="chain" id="PRO_5045019457" evidence="1">
    <location>
        <begin position="23"/>
        <end position="346"/>
    </location>
</feature>
<dbReference type="Gene3D" id="3.40.50.1820">
    <property type="entry name" value="alpha/beta hydrolase"/>
    <property type="match status" value="1"/>
</dbReference>
<dbReference type="AlphaFoldDB" id="A0A6P3ZCC3"/>
<dbReference type="Pfam" id="PF12697">
    <property type="entry name" value="Abhydrolase_6"/>
    <property type="match status" value="1"/>
</dbReference>
<organism evidence="3 4">
    <name type="scientific">Ziziphus jujuba</name>
    <name type="common">Chinese jujube</name>
    <name type="synonym">Ziziphus sativa</name>
    <dbReference type="NCBI Taxonomy" id="326968"/>
    <lineage>
        <taxon>Eukaryota</taxon>
        <taxon>Viridiplantae</taxon>
        <taxon>Streptophyta</taxon>
        <taxon>Embryophyta</taxon>
        <taxon>Tracheophyta</taxon>
        <taxon>Spermatophyta</taxon>
        <taxon>Magnoliopsida</taxon>
        <taxon>eudicotyledons</taxon>
        <taxon>Gunneridae</taxon>
        <taxon>Pentapetalae</taxon>
        <taxon>rosids</taxon>
        <taxon>fabids</taxon>
        <taxon>Rosales</taxon>
        <taxon>Rhamnaceae</taxon>
        <taxon>Paliureae</taxon>
        <taxon>Ziziphus</taxon>
    </lineage>
</organism>
<dbReference type="Proteomes" id="UP001652623">
    <property type="component" value="Chromosome 8"/>
</dbReference>
<feature type="signal peptide" evidence="1">
    <location>
        <begin position="1"/>
        <end position="22"/>
    </location>
</feature>
<evidence type="ECO:0000259" key="2">
    <source>
        <dbReference type="Pfam" id="PF12697"/>
    </source>
</evidence>
<evidence type="ECO:0000313" key="3">
    <source>
        <dbReference type="Proteomes" id="UP001652623"/>
    </source>
</evidence>
<reference evidence="4 5" key="1">
    <citation type="submission" date="2025-05" db="UniProtKB">
        <authorList>
            <consortium name="RefSeq"/>
        </authorList>
    </citation>
    <scope>IDENTIFICATION</scope>
    <source>
        <tissue evidence="4 5">Seedling</tissue>
    </source>
</reference>
<proteinExistence type="predicted"/>
<evidence type="ECO:0000313" key="6">
    <source>
        <dbReference type="RefSeq" id="XP_048326585.1"/>
    </source>
</evidence>
<dbReference type="RefSeq" id="XP_048326585.1">
    <property type="nucleotide sequence ID" value="XM_048470628.1"/>
</dbReference>
<dbReference type="PANTHER" id="PTHR45763:SF61">
    <property type="entry name" value="AB HYDROLASE-1 DOMAIN-CONTAINING PROTEIN"/>
    <property type="match status" value="1"/>
</dbReference>
<dbReference type="PANTHER" id="PTHR45763">
    <property type="entry name" value="HYDROLASE, ALPHA/BETA FOLD FAMILY PROTEIN, EXPRESSED-RELATED"/>
    <property type="match status" value="1"/>
</dbReference>
<dbReference type="SUPFAM" id="SSF53474">
    <property type="entry name" value="alpha/beta-Hydrolases"/>
    <property type="match status" value="1"/>
</dbReference>
<dbReference type="RefSeq" id="XP_048326584.1">
    <property type="nucleotide sequence ID" value="XM_048470627.2"/>
</dbReference>
<evidence type="ECO:0000256" key="1">
    <source>
        <dbReference type="SAM" id="SignalP"/>
    </source>
</evidence>
<dbReference type="KEGG" id="zju:107413033"/>
<dbReference type="FunCoup" id="A0A6P3ZCC3">
    <property type="interactions" value="43"/>
</dbReference>
<keyword evidence="1" id="KW-0732">Signal</keyword>
<dbReference type="RefSeq" id="XP_015876370.2">
    <property type="nucleotide sequence ID" value="XM_016020884.4"/>
</dbReference>
<evidence type="ECO:0000313" key="5">
    <source>
        <dbReference type="RefSeq" id="XP_048326584.1"/>
    </source>
</evidence>
<dbReference type="InterPro" id="IPR029058">
    <property type="entry name" value="AB_hydrolase_fold"/>
</dbReference>
<name>A0A6P3ZCC3_ZIZJJ</name>
<dbReference type="InParanoid" id="A0A6P3ZCC3"/>
<dbReference type="InterPro" id="IPR000073">
    <property type="entry name" value="AB_hydrolase_1"/>
</dbReference>
<accession>A0A6P3ZCC3</accession>
<dbReference type="GeneID" id="107413033"/>